<gene>
    <name evidence="1" type="ORF">Q9L58_009946</name>
</gene>
<reference evidence="1 2" key="1">
    <citation type="submission" date="2024-02" db="EMBL/GenBank/DDBJ databases">
        <title>Discinaceae phylogenomics.</title>
        <authorList>
            <person name="Dirks A.C."/>
            <person name="James T.Y."/>
        </authorList>
    </citation>
    <scope>NUCLEOTIDE SEQUENCE [LARGE SCALE GENOMIC DNA]</scope>
    <source>
        <strain evidence="1 2">ACD0624</strain>
    </source>
</reference>
<evidence type="ECO:0008006" key="3">
    <source>
        <dbReference type="Google" id="ProtNLM"/>
    </source>
</evidence>
<keyword evidence="2" id="KW-1185">Reference proteome</keyword>
<evidence type="ECO:0000313" key="2">
    <source>
        <dbReference type="Proteomes" id="UP001447188"/>
    </source>
</evidence>
<protein>
    <recommendedName>
        <fullName evidence="3">UBN2 domain-containing protein</fullName>
    </recommendedName>
</protein>
<evidence type="ECO:0000313" key="1">
    <source>
        <dbReference type="EMBL" id="KAL0631194.1"/>
    </source>
</evidence>
<comment type="caution">
    <text evidence="1">The sequence shown here is derived from an EMBL/GenBank/DDBJ whole genome shotgun (WGS) entry which is preliminary data.</text>
</comment>
<organism evidence="1 2">
    <name type="scientific">Discina gigas</name>
    <dbReference type="NCBI Taxonomy" id="1032678"/>
    <lineage>
        <taxon>Eukaryota</taxon>
        <taxon>Fungi</taxon>
        <taxon>Dikarya</taxon>
        <taxon>Ascomycota</taxon>
        <taxon>Pezizomycotina</taxon>
        <taxon>Pezizomycetes</taxon>
        <taxon>Pezizales</taxon>
        <taxon>Discinaceae</taxon>
        <taxon>Discina</taxon>
    </lineage>
</organism>
<accession>A0ABR3G5H4</accession>
<sequence length="130" mass="15182">MLDYYEIFEVVQSKEKRPEDNLLSGNNASAVAQKEWKKKNKWATAFLIHNIGCEVLREMQKSRIASEMWKALEDHFDRKTISTLQEMVGNLMTLRYTPEMSLKDHLTSFANQWSVLLKTTQQFSSESEGF</sequence>
<dbReference type="Proteomes" id="UP001447188">
    <property type="component" value="Unassembled WGS sequence"/>
</dbReference>
<proteinExistence type="predicted"/>
<name>A0ABR3G5H4_9PEZI</name>
<dbReference type="EMBL" id="JBBBZM010000283">
    <property type="protein sequence ID" value="KAL0631194.1"/>
    <property type="molecule type" value="Genomic_DNA"/>
</dbReference>
<dbReference type="Pfam" id="PF14223">
    <property type="entry name" value="Retrotran_gag_2"/>
    <property type="match status" value="1"/>
</dbReference>